<evidence type="ECO:0000259" key="8">
    <source>
        <dbReference type="PROSITE" id="PS50109"/>
    </source>
</evidence>
<dbReference type="InterPro" id="IPR002545">
    <property type="entry name" value="CheW-lke_dom"/>
</dbReference>
<comment type="caution">
    <text evidence="11">The sequence shown here is derived from an EMBL/GenBank/DDBJ whole genome shotgun (WGS) entry which is preliminary data.</text>
</comment>
<feature type="domain" description="Histidine kinase" evidence="8">
    <location>
        <begin position="143"/>
        <end position="394"/>
    </location>
</feature>
<dbReference type="InterPro" id="IPR005467">
    <property type="entry name" value="His_kinase_dom"/>
</dbReference>
<feature type="domain" description="HPt" evidence="10">
    <location>
        <begin position="1"/>
        <end position="101"/>
    </location>
</feature>
<dbReference type="SUPFAM" id="SSF55874">
    <property type="entry name" value="ATPase domain of HSP90 chaperone/DNA topoisomerase II/histidine kinase"/>
    <property type="match status" value="1"/>
</dbReference>
<dbReference type="InterPro" id="IPR051315">
    <property type="entry name" value="Bact_Chemotaxis_CheA"/>
</dbReference>
<dbReference type="InterPro" id="IPR008207">
    <property type="entry name" value="Sig_transdc_His_kin_Hpt_dom"/>
</dbReference>
<dbReference type="PROSITE" id="PS50894">
    <property type="entry name" value="HPT"/>
    <property type="match status" value="1"/>
</dbReference>
<evidence type="ECO:0000256" key="2">
    <source>
        <dbReference type="ARBA" id="ARBA00012438"/>
    </source>
</evidence>
<dbReference type="EMBL" id="JAHFVK010000002">
    <property type="protein sequence ID" value="MBT2135642.1"/>
    <property type="molecule type" value="Genomic_DNA"/>
</dbReference>
<feature type="domain" description="CheW-like" evidence="9">
    <location>
        <begin position="396"/>
        <end position="531"/>
    </location>
</feature>
<keyword evidence="5" id="KW-0418">Kinase</keyword>
<keyword evidence="12" id="KW-1185">Reference proteome</keyword>
<dbReference type="Gene3D" id="1.10.287.560">
    <property type="entry name" value="Histidine kinase CheA-like, homodimeric domain"/>
    <property type="match status" value="1"/>
</dbReference>
<feature type="modified residue" description="Phosphohistidine" evidence="7">
    <location>
        <position position="44"/>
    </location>
</feature>
<evidence type="ECO:0000256" key="5">
    <source>
        <dbReference type="ARBA" id="ARBA00022777"/>
    </source>
</evidence>
<dbReference type="CDD" id="cd00088">
    <property type="entry name" value="HPT"/>
    <property type="match status" value="1"/>
</dbReference>
<dbReference type="InterPro" id="IPR004105">
    <property type="entry name" value="CheA-like_dim"/>
</dbReference>
<dbReference type="InterPro" id="IPR003594">
    <property type="entry name" value="HATPase_dom"/>
</dbReference>
<dbReference type="InterPro" id="IPR004358">
    <property type="entry name" value="Sig_transdc_His_kin-like_C"/>
</dbReference>
<evidence type="ECO:0000256" key="3">
    <source>
        <dbReference type="ARBA" id="ARBA00022553"/>
    </source>
</evidence>
<accession>A0ABS5W957</accession>
<dbReference type="PANTHER" id="PTHR43395">
    <property type="entry name" value="SENSOR HISTIDINE KINASE CHEA"/>
    <property type="match status" value="1"/>
</dbReference>
<dbReference type="Gene3D" id="2.30.30.40">
    <property type="entry name" value="SH3 Domains"/>
    <property type="match status" value="1"/>
</dbReference>
<dbReference type="SUPFAM" id="SSF47384">
    <property type="entry name" value="Homodimeric domain of signal transducing histidine kinase"/>
    <property type="match status" value="1"/>
</dbReference>
<keyword evidence="6" id="KW-0902">Two-component regulatory system</keyword>
<dbReference type="InterPro" id="IPR036890">
    <property type="entry name" value="HATPase_C_sf"/>
</dbReference>
<keyword evidence="4" id="KW-0808">Transferase</keyword>
<evidence type="ECO:0000256" key="7">
    <source>
        <dbReference type="PROSITE-ProRule" id="PRU00110"/>
    </source>
</evidence>
<dbReference type="PROSITE" id="PS50851">
    <property type="entry name" value="CHEW"/>
    <property type="match status" value="1"/>
</dbReference>
<dbReference type="SMART" id="SM00387">
    <property type="entry name" value="HATPase_c"/>
    <property type="match status" value="1"/>
</dbReference>
<dbReference type="Pfam" id="PF01584">
    <property type="entry name" value="CheW"/>
    <property type="match status" value="1"/>
</dbReference>
<gene>
    <name evidence="11" type="ORF">KK137_14985</name>
</gene>
<dbReference type="SMART" id="SM00073">
    <property type="entry name" value="HPT"/>
    <property type="match status" value="1"/>
</dbReference>
<evidence type="ECO:0000259" key="9">
    <source>
        <dbReference type="PROSITE" id="PS50851"/>
    </source>
</evidence>
<keyword evidence="3 7" id="KW-0597">Phosphoprotein</keyword>
<dbReference type="Proteomes" id="UP000811255">
    <property type="component" value="Unassembled WGS sequence"/>
</dbReference>
<sequence length="776" mass="84043">MDDLLAEFVAETREMLAALSGEIVAWEADPADRARLDTIFRFVHTVKGNCGFFDFPQLEALSHAAEDALSDVRNGRRNADRQLVDAVLAVIDRIGVMIEEIERGEAISDAADDNLIAALKGAPDAEVHLAPVSGQQPTATTAAEQRTIRLPVDLIDQVMSGVSEMVLARNDLARRMQHMGTDTGLETTFARLSSLIAEVRDAITRTRMRRIEGLFSTFPRLVRDLSAELGKQVFIELENGEVELDREMIELIRDPLLHIIRNAVDHGIEVPAERRAAGKREAGMLTITARQTGNTIWIGIQDDGRGIDCDRLAAKAVAAGLRTEQEVAALSRAERIELIYEPGLTTADAVTSISGRGVGMDVVRANLEKFGGTLEIETTAGEGTRFLIGVPLTLSILPSLTIEAGGQKFAIPRSYVEEIVSTAGGQLEFAQVGERRYMTFRNRRLACVSLGDALALERPAGEEELFVILRLGWGDLYALAVDQIFDHQELVIKPLSPAIMESGLFVGCTQLDDGTPVLVLDVAAIGYSAGIPRELQRPVAPSQESEAIESEGLRVVLFRGLDGERRAIAMSVVEQVERTASSNIRHPGPDAQVVLGEDILSIAGVPEAPELPERFTVLKLNDGGERIAYAAREVLDISTLTGELKHVQGQTLVAGVTLVDREPAELVDCHALFARHVSRQIGTHALTCRLDGEDAWMRSFLGPIIEAAGYRVVEGTGPADVVFVDDGTAREELGVARKAIRLRSAPGSAGGSDTIYRYDRAGLMAALLRVGEELAA</sequence>
<dbReference type="PRINTS" id="PR00344">
    <property type="entry name" value="BCTRLSENSOR"/>
</dbReference>
<evidence type="ECO:0000256" key="6">
    <source>
        <dbReference type="ARBA" id="ARBA00023012"/>
    </source>
</evidence>
<dbReference type="Pfam" id="PF02518">
    <property type="entry name" value="HATPase_c"/>
    <property type="match status" value="1"/>
</dbReference>
<evidence type="ECO:0000256" key="1">
    <source>
        <dbReference type="ARBA" id="ARBA00000085"/>
    </source>
</evidence>
<name>A0ABS5W957_9SPHN</name>
<comment type="catalytic activity">
    <reaction evidence="1">
        <text>ATP + protein L-histidine = ADP + protein N-phospho-L-histidine.</text>
        <dbReference type="EC" id="2.7.13.3"/>
    </reaction>
</comment>
<dbReference type="SUPFAM" id="SSF50341">
    <property type="entry name" value="CheW-like"/>
    <property type="match status" value="1"/>
</dbReference>
<dbReference type="InterPro" id="IPR036097">
    <property type="entry name" value="HisK_dim/P_sf"/>
</dbReference>
<dbReference type="InterPro" id="IPR037006">
    <property type="entry name" value="CheA-like_homodim_sf"/>
</dbReference>
<reference evidence="11 12" key="1">
    <citation type="submission" date="2021-05" db="EMBL/GenBank/DDBJ databases">
        <title>Croceibacterium sp. LX-88 genome sequence.</title>
        <authorList>
            <person name="Luo X."/>
        </authorList>
    </citation>
    <scope>NUCLEOTIDE SEQUENCE [LARGE SCALE GENOMIC DNA]</scope>
    <source>
        <strain evidence="11 12">LX-88</strain>
    </source>
</reference>
<dbReference type="RefSeq" id="WP_214537332.1">
    <property type="nucleotide sequence ID" value="NZ_JAHFVK010000002.1"/>
</dbReference>
<dbReference type="EC" id="2.7.13.3" evidence="2"/>
<protein>
    <recommendedName>
        <fullName evidence="2">histidine kinase</fullName>
        <ecNumber evidence="2">2.7.13.3</ecNumber>
    </recommendedName>
</protein>
<proteinExistence type="predicted"/>
<dbReference type="SMART" id="SM00260">
    <property type="entry name" value="CheW"/>
    <property type="match status" value="1"/>
</dbReference>
<evidence type="ECO:0000313" key="12">
    <source>
        <dbReference type="Proteomes" id="UP000811255"/>
    </source>
</evidence>
<dbReference type="PANTHER" id="PTHR43395:SF1">
    <property type="entry name" value="CHEMOTAXIS PROTEIN CHEA"/>
    <property type="match status" value="1"/>
</dbReference>
<dbReference type="Gene3D" id="1.20.120.160">
    <property type="entry name" value="HPT domain"/>
    <property type="match status" value="1"/>
</dbReference>
<dbReference type="InterPro" id="IPR036641">
    <property type="entry name" value="HPT_dom_sf"/>
</dbReference>
<dbReference type="SUPFAM" id="SSF47226">
    <property type="entry name" value="Histidine-containing phosphotransfer domain, HPT domain"/>
    <property type="match status" value="1"/>
</dbReference>
<evidence type="ECO:0000256" key="4">
    <source>
        <dbReference type="ARBA" id="ARBA00022679"/>
    </source>
</evidence>
<organism evidence="11 12">
    <name type="scientific">Croceibacterium selenioxidans</name>
    <dbReference type="NCBI Taxonomy" id="2838833"/>
    <lineage>
        <taxon>Bacteria</taxon>
        <taxon>Pseudomonadati</taxon>
        <taxon>Pseudomonadota</taxon>
        <taxon>Alphaproteobacteria</taxon>
        <taxon>Sphingomonadales</taxon>
        <taxon>Erythrobacteraceae</taxon>
        <taxon>Croceibacterium</taxon>
    </lineage>
</organism>
<dbReference type="Pfam" id="PF02895">
    <property type="entry name" value="H-kinase_dim"/>
    <property type="match status" value="1"/>
</dbReference>
<dbReference type="Pfam" id="PF01627">
    <property type="entry name" value="Hpt"/>
    <property type="match status" value="1"/>
</dbReference>
<dbReference type="PROSITE" id="PS50109">
    <property type="entry name" value="HIS_KIN"/>
    <property type="match status" value="1"/>
</dbReference>
<dbReference type="SMART" id="SM01231">
    <property type="entry name" value="H-kinase_dim"/>
    <property type="match status" value="1"/>
</dbReference>
<dbReference type="Gene3D" id="3.30.565.10">
    <property type="entry name" value="Histidine kinase-like ATPase, C-terminal domain"/>
    <property type="match status" value="1"/>
</dbReference>
<evidence type="ECO:0000313" key="11">
    <source>
        <dbReference type="EMBL" id="MBT2135642.1"/>
    </source>
</evidence>
<evidence type="ECO:0000259" key="10">
    <source>
        <dbReference type="PROSITE" id="PS50894"/>
    </source>
</evidence>
<dbReference type="InterPro" id="IPR036061">
    <property type="entry name" value="CheW-like_dom_sf"/>
</dbReference>